<proteinExistence type="predicted"/>
<accession>A0A3G4ZUS9</accession>
<name>A0A3G4ZUS9_9VIRU</name>
<sequence length="268" mass="31929">MGTTFTGLNKHKKIQQVETISETSKQCVGQIWIGRNAHQLTCDKKISIDCVYTLFQGVKLNADIEYEDICIDYRFDYNIIAHWPDWTYIILSDTGIPLFVICRDRIIRQYSETNPKHIFLNDIIKNTMIPDYIKDNETPRITNYEFKETDKLRLVDHEQNFWYSKKNTYMSTYIIYYGVVFHNHFQTNYQVLGHIEYKYMIYHGPSKTHLILDKNFIKLYMIDRYQVYYLPLNPKISTEQFDSILEHVKYAPGGPGEKKAHDDFNEKL</sequence>
<reference evidence="1" key="1">
    <citation type="submission" date="2018-10" db="EMBL/GenBank/DDBJ databases">
        <title>Hidden diversity of soil giant viruses.</title>
        <authorList>
            <person name="Schulz F."/>
            <person name="Alteio L."/>
            <person name="Goudeau D."/>
            <person name="Ryan E.M."/>
            <person name="Malmstrom R.R."/>
            <person name="Blanchard J."/>
            <person name="Woyke T."/>
        </authorList>
    </citation>
    <scope>NUCLEOTIDE SEQUENCE</scope>
    <source>
        <strain evidence="1">EDV1</strain>
    </source>
</reference>
<gene>
    <name evidence="1" type="ORF">Edafosvirus20_20</name>
</gene>
<dbReference type="EMBL" id="MK072085">
    <property type="protein sequence ID" value="AYV78620.1"/>
    <property type="molecule type" value="Genomic_DNA"/>
</dbReference>
<evidence type="ECO:0000313" key="1">
    <source>
        <dbReference type="EMBL" id="AYV78620.1"/>
    </source>
</evidence>
<organism evidence="1">
    <name type="scientific">Edafosvirus sp</name>
    <dbReference type="NCBI Taxonomy" id="2487765"/>
    <lineage>
        <taxon>Viruses</taxon>
        <taxon>Varidnaviria</taxon>
        <taxon>Bamfordvirae</taxon>
        <taxon>Nucleocytoviricota</taxon>
        <taxon>Megaviricetes</taxon>
        <taxon>Imitervirales</taxon>
        <taxon>Mimiviridae</taxon>
        <taxon>Klosneuvirinae</taxon>
    </lineage>
</organism>
<protein>
    <submittedName>
        <fullName evidence="1">Uncharacterized protein</fullName>
    </submittedName>
</protein>